<dbReference type="InterPro" id="IPR001173">
    <property type="entry name" value="Glyco_trans_2-like"/>
</dbReference>
<sequence length="323" mass="36655">MHNSETSLEKNITKSIIIPVYKNESNIPALLKTLETMVNKISGRVEIVFVVDGSPDNSYYLLTKMLPQTSLFARLILLSRNFGSFAAIRAGLENATGVLFSVMAADLQEPPELVINSFESLEKDNVDVVVAARNSREDPIFSRLPSVMFWYLYRKMVVKDMPEGGVDMFSCNDIFRQQLLNLKESHSSLIAQIFWLGCRRKVIKYNRLERESGVSAWSFKKKVNYMMDSVFSFTDLPLKLLTRVGFLGMFIFATCGAFTFLSKLFGVINVEGYTTTFLTVGFFGAMNLFGLGIIGSYTWRIYENTKQRPLAICIEKKVFNNDN</sequence>
<organism evidence="3 4">
    <name type="scientific">Francisella salimarina</name>
    <dbReference type="NCBI Taxonomy" id="2599927"/>
    <lineage>
        <taxon>Bacteria</taxon>
        <taxon>Pseudomonadati</taxon>
        <taxon>Pseudomonadota</taxon>
        <taxon>Gammaproteobacteria</taxon>
        <taxon>Thiotrichales</taxon>
        <taxon>Francisellaceae</taxon>
        <taxon>Francisella</taxon>
    </lineage>
</organism>
<protein>
    <submittedName>
        <fullName evidence="3">Glycosyltransferase family 2 protein</fullName>
    </submittedName>
</protein>
<evidence type="ECO:0000313" key="4">
    <source>
        <dbReference type="Proteomes" id="UP000683421"/>
    </source>
</evidence>
<evidence type="ECO:0000313" key="3">
    <source>
        <dbReference type="EMBL" id="QWU98918.1"/>
    </source>
</evidence>
<dbReference type="PANTHER" id="PTHR48090:SF8">
    <property type="entry name" value="GLYCOSYLTRANSFERASE CSBB-RELATED"/>
    <property type="match status" value="1"/>
</dbReference>
<keyword evidence="1" id="KW-0812">Transmembrane</keyword>
<dbReference type="AlphaFoldDB" id="A0AAJ4NN96"/>
<dbReference type="KEGG" id="fsr:KQR59_07380"/>
<dbReference type="Proteomes" id="UP000683421">
    <property type="component" value="Chromosome"/>
</dbReference>
<reference evidence="3 4" key="1">
    <citation type="submission" date="2021-06" db="EMBL/GenBank/DDBJ databases">
        <title>Ulceroglandular infection and bacteremia caused by Francisella salimarina in an immunocompromised patient, France.</title>
        <authorList>
            <person name="Hennebique A."/>
            <person name="Caspar Y."/>
            <person name="Maurin M."/>
            <person name="Boisset S."/>
            <person name="Pelloux I."/>
            <person name="Gallego-Hernanz M.P."/>
            <person name="Burucoa C."/>
            <person name="Cazenave-Roblot F."/>
            <person name="Plouzeau C."/>
            <person name="Rammaert B."/>
        </authorList>
    </citation>
    <scope>NUCLEOTIDE SEQUENCE [LARGE SCALE GENOMIC DNA]</scope>
    <source>
        <strain evidence="3 4">CHUGA-F75</strain>
    </source>
</reference>
<feature type="transmembrane region" description="Helical" evidence="1">
    <location>
        <begin position="277"/>
        <end position="299"/>
    </location>
</feature>
<feature type="transmembrane region" description="Helical" evidence="1">
    <location>
        <begin position="244"/>
        <end position="265"/>
    </location>
</feature>
<feature type="domain" description="Glycosyltransferase 2-like" evidence="2">
    <location>
        <begin position="15"/>
        <end position="178"/>
    </location>
</feature>
<dbReference type="EMBL" id="CP076680">
    <property type="protein sequence ID" value="QWU98918.1"/>
    <property type="molecule type" value="Genomic_DNA"/>
</dbReference>
<dbReference type="GO" id="GO:0005886">
    <property type="term" value="C:plasma membrane"/>
    <property type="evidence" value="ECO:0007669"/>
    <property type="project" value="TreeGrafter"/>
</dbReference>
<dbReference type="CDD" id="cd04187">
    <property type="entry name" value="DPM1_like_bac"/>
    <property type="match status" value="1"/>
</dbReference>
<dbReference type="PANTHER" id="PTHR48090">
    <property type="entry name" value="UNDECAPRENYL-PHOSPHATE 4-DEOXY-4-FORMAMIDO-L-ARABINOSE TRANSFERASE-RELATED"/>
    <property type="match status" value="1"/>
</dbReference>
<evidence type="ECO:0000256" key="1">
    <source>
        <dbReference type="SAM" id="Phobius"/>
    </source>
</evidence>
<evidence type="ECO:0000259" key="2">
    <source>
        <dbReference type="Pfam" id="PF00535"/>
    </source>
</evidence>
<keyword evidence="4" id="KW-1185">Reference proteome</keyword>
<dbReference type="RefSeq" id="WP_216691954.1">
    <property type="nucleotide sequence ID" value="NZ_CP076680.1"/>
</dbReference>
<dbReference type="InterPro" id="IPR050256">
    <property type="entry name" value="Glycosyltransferase_2"/>
</dbReference>
<dbReference type="Pfam" id="PF00535">
    <property type="entry name" value="Glycos_transf_2"/>
    <property type="match status" value="1"/>
</dbReference>
<keyword evidence="1" id="KW-0472">Membrane</keyword>
<accession>A0AAJ4NN96</accession>
<proteinExistence type="predicted"/>
<keyword evidence="1" id="KW-1133">Transmembrane helix</keyword>
<name>A0AAJ4NN96_9GAMM</name>
<gene>
    <name evidence="3" type="ORF">KQR59_07380</name>
</gene>